<keyword evidence="9" id="KW-0862">Zinc</keyword>
<dbReference type="Pfam" id="PF01485">
    <property type="entry name" value="IBR"/>
    <property type="match status" value="1"/>
</dbReference>
<evidence type="ECO:0000313" key="11">
    <source>
        <dbReference type="EMBL" id="KEY72511.1"/>
    </source>
</evidence>
<dbReference type="CDD" id="cd20335">
    <property type="entry name" value="BRcat_RBR"/>
    <property type="match status" value="1"/>
</dbReference>
<dbReference type="Pfam" id="PF22605">
    <property type="entry name" value="IBR_2"/>
    <property type="match status" value="1"/>
</dbReference>
<sequence>MSPQLKAKDGQSSRPSVRECVICCAVKIPLAFPNTSTTRACEHERATCLPCLKDSIAYDIEHKGAGAIACPECGVELEYHDVIRWLDQPARLRYDHLLLRTNLQDNPDFVWIHDGADAKPIVKCNTCGSRTCFLHGVPWHTGLSCEEYDAIQSSSADQSIRSDAFTLTFASLSKDQTQFIEDRRATEQTIKQTTKPCPNCGRNIEKNGGCAHMQCEYGYYLKLSLHIGYAAEWCHYIKTVTHMMQALCVITSIAGSAERNGHMAAAWAHILPENRNDHRVSCLQYAEPGVTIGTACLYDFCWECMADYKEILRMDNTAHHTDCPFHTNNLPD</sequence>
<keyword evidence="12" id="KW-1185">Reference proteome</keyword>
<keyword evidence="5" id="KW-0479">Metal-binding</keyword>
<dbReference type="GO" id="GO:0008270">
    <property type="term" value="F:zinc ion binding"/>
    <property type="evidence" value="ECO:0007669"/>
    <property type="project" value="UniProtKB-KW"/>
</dbReference>
<dbReference type="InterPro" id="IPR044066">
    <property type="entry name" value="TRIAD_supradom"/>
</dbReference>
<evidence type="ECO:0000256" key="8">
    <source>
        <dbReference type="ARBA" id="ARBA00022786"/>
    </source>
</evidence>
<dbReference type="Gene3D" id="3.30.40.10">
    <property type="entry name" value="Zinc/RING finger domain, C3HC4 (zinc finger)"/>
    <property type="match status" value="1"/>
</dbReference>
<name>A0A084B4N2_STACB</name>
<proteinExistence type="predicted"/>
<dbReference type="InterPro" id="IPR002867">
    <property type="entry name" value="IBR_dom"/>
</dbReference>
<evidence type="ECO:0000259" key="10">
    <source>
        <dbReference type="PROSITE" id="PS51873"/>
    </source>
</evidence>
<comment type="pathway">
    <text evidence="2">Protein modification; protein ubiquitination.</text>
</comment>
<dbReference type="InterPro" id="IPR013083">
    <property type="entry name" value="Znf_RING/FYVE/PHD"/>
</dbReference>
<evidence type="ECO:0000256" key="6">
    <source>
        <dbReference type="ARBA" id="ARBA00022737"/>
    </source>
</evidence>
<dbReference type="InterPro" id="IPR054694">
    <property type="entry name" value="Parkin-like_IBR"/>
</dbReference>
<dbReference type="PANTHER" id="PTHR11685">
    <property type="entry name" value="RBR FAMILY RING FINGER AND IBR DOMAIN-CONTAINING"/>
    <property type="match status" value="1"/>
</dbReference>
<evidence type="ECO:0000256" key="9">
    <source>
        <dbReference type="ARBA" id="ARBA00022833"/>
    </source>
</evidence>
<dbReference type="Gene3D" id="1.20.120.1750">
    <property type="match status" value="1"/>
</dbReference>
<keyword evidence="6" id="KW-0677">Repeat</keyword>
<accession>A0A084B4N2</accession>
<dbReference type="OrthoDB" id="1431934at2759"/>
<dbReference type="SUPFAM" id="SSF57850">
    <property type="entry name" value="RING/U-box"/>
    <property type="match status" value="3"/>
</dbReference>
<organism evidence="11 12">
    <name type="scientific">Stachybotrys chartarum (strain CBS 109288 / IBT 7711)</name>
    <name type="common">Toxic black mold</name>
    <name type="synonym">Stilbospora chartarum</name>
    <dbReference type="NCBI Taxonomy" id="1280523"/>
    <lineage>
        <taxon>Eukaryota</taxon>
        <taxon>Fungi</taxon>
        <taxon>Dikarya</taxon>
        <taxon>Ascomycota</taxon>
        <taxon>Pezizomycotina</taxon>
        <taxon>Sordariomycetes</taxon>
        <taxon>Hypocreomycetidae</taxon>
        <taxon>Hypocreales</taxon>
        <taxon>Stachybotryaceae</taxon>
        <taxon>Stachybotrys</taxon>
    </lineage>
</organism>
<evidence type="ECO:0000256" key="5">
    <source>
        <dbReference type="ARBA" id="ARBA00022723"/>
    </source>
</evidence>
<evidence type="ECO:0000256" key="7">
    <source>
        <dbReference type="ARBA" id="ARBA00022771"/>
    </source>
</evidence>
<keyword evidence="8" id="KW-0833">Ubl conjugation pathway</keyword>
<evidence type="ECO:0000256" key="1">
    <source>
        <dbReference type="ARBA" id="ARBA00001798"/>
    </source>
</evidence>
<comment type="catalytic activity">
    <reaction evidence="1">
        <text>[E2 ubiquitin-conjugating enzyme]-S-ubiquitinyl-L-cysteine + [acceptor protein]-L-lysine = [E2 ubiquitin-conjugating enzyme]-L-cysteine + [acceptor protein]-N(6)-ubiquitinyl-L-lysine.</text>
        <dbReference type="EC" id="2.3.2.31"/>
    </reaction>
</comment>
<keyword evidence="7" id="KW-0863">Zinc-finger</keyword>
<evidence type="ECO:0000256" key="2">
    <source>
        <dbReference type="ARBA" id="ARBA00004906"/>
    </source>
</evidence>
<gene>
    <name evidence="11" type="ORF">S7711_09462</name>
</gene>
<feature type="domain" description="RING-type" evidence="10">
    <location>
        <begin position="16"/>
        <end position="252"/>
    </location>
</feature>
<dbReference type="EC" id="2.3.2.31" evidence="3"/>
<dbReference type="InterPro" id="IPR031127">
    <property type="entry name" value="E3_UB_ligase_RBR"/>
</dbReference>
<keyword evidence="4" id="KW-0808">Transferase</keyword>
<dbReference type="EMBL" id="KL648073">
    <property type="protein sequence ID" value="KEY72511.1"/>
    <property type="molecule type" value="Genomic_DNA"/>
</dbReference>
<reference evidence="11 12" key="1">
    <citation type="journal article" date="2014" name="BMC Genomics">
        <title>Comparative genome sequencing reveals chemotype-specific gene clusters in the toxigenic black mold Stachybotrys.</title>
        <authorList>
            <person name="Semeiks J."/>
            <person name="Borek D."/>
            <person name="Otwinowski Z."/>
            <person name="Grishin N.V."/>
        </authorList>
    </citation>
    <scope>NUCLEOTIDE SEQUENCE [LARGE SCALE GENOMIC DNA]</scope>
    <source>
        <strain evidence="12">CBS 109288 / IBT 7711</strain>
    </source>
</reference>
<evidence type="ECO:0000256" key="3">
    <source>
        <dbReference type="ARBA" id="ARBA00012251"/>
    </source>
</evidence>
<dbReference type="PROSITE" id="PS51873">
    <property type="entry name" value="TRIAD"/>
    <property type="match status" value="1"/>
</dbReference>
<dbReference type="GO" id="GO:0061630">
    <property type="term" value="F:ubiquitin protein ligase activity"/>
    <property type="evidence" value="ECO:0007669"/>
    <property type="project" value="UniProtKB-EC"/>
</dbReference>
<protein>
    <recommendedName>
        <fullName evidence="3">RBR-type E3 ubiquitin transferase</fullName>
        <ecNumber evidence="3">2.3.2.31</ecNumber>
    </recommendedName>
</protein>
<dbReference type="AlphaFoldDB" id="A0A084B4N2"/>
<dbReference type="GO" id="GO:0016567">
    <property type="term" value="P:protein ubiquitination"/>
    <property type="evidence" value="ECO:0007669"/>
    <property type="project" value="InterPro"/>
</dbReference>
<dbReference type="Proteomes" id="UP000028045">
    <property type="component" value="Unassembled WGS sequence"/>
</dbReference>
<evidence type="ECO:0000256" key="4">
    <source>
        <dbReference type="ARBA" id="ARBA00022679"/>
    </source>
</evidence>
<evidence type="ECO:0000313" key="12">
    <source>
        <dbReference type="Proteomes" id="UP000028045"/>
    </source>
</evidence>
<dbReference type="HOGENOM" id="CLU_057738_3_0_1"/>